<reference evidence="2" key="1">
    <citation type="submission" date="2009-02" db="EMBL/GenBank/DDBJ databases">
        <title>The Genome Sequence of Ajellomyces capsulatus strain G186AR.</title>
        <authorList>
            <consortium name="The Broad Institute Genome Sequencing Platform"/>
            <person name="Champion M."/>
            <person name="Cuomo C."/>
            <person name="Ma L.-J."/>
            <person name="Henn M.R."/>
            <person name="Sil A."/>
            <person name="Goldman B."/>
            <person name="Young S.K."/>
            <person name="Kodira C.D."/>
            <person name="Zeng Q."/>
            <person name="Koehrsen M."/>
            <person name="Alvarado L."/>
            <person name="Berlin A."/>
            <person name="Borenstein D."/>
            <person name="Chen Z."/>
            <person name="Engels R."/>
            <person name="Freedman E."/>
            <person name="Gellesch M."/>
            <person name="Goldberg J."/>
            <person name="Griggs A."/>
            <person name="Gujja S."/>
            <person name="Heiman D."/>
            <person name="Hepburn T."/>
            <person name="Howarth C."/>
            <person name="Jen D."/>
            <person name="Larson L."/>
            <person name="Lewis B."/>
            <person name="Mehta T."/>
            <person name="Park D."/>
            <person name="Pearson M."/>
            <person name="Roberts A."/>
            <person name="Saif S."/>
            <person name="Shea T."/>
            <person name="Shenoy N."/>
            <person name="Sisk P."/>
            <person name="Stolte C."/>
            <person name="Sykes S."/>
            <person name="Walk T."/>
            <person name="White J."/>
            <person name="Yandava C."/>
            <person name="Klein B."/>
            <person name="McEwen J.G."/>
            <person name="Puccia R."/>
            <person name="Goldman G.H."/>
            <person name="Felipe M.S."/>
            <person name="Nino-Vega G."/>
            <person name="San-Blas G."/>
            <person name="Taylor J."/>
            <person name="Mendoza L."/>
            <person name="Galagan J."/>
            <person name="Nusbaum C."/>
            <person name="Birren B."/>
        </authorList>
    </citation>
    <scope>NUCLEOTIDE SEQUENCE</scope>
    <source>
        <strain evidence="2">G186AR</strain>
    </source>
</reference>
<keyword evidence="3" id="KW-1185">Reference proteome</keyword>
<protein>
    <submittedName>
        <fullName evidence="2">Uncharacterized protein</fullName>
    </submittedName>
</protein>
<accession>C0NV13</accession>
<dbReference type="GeneID" id="69039793"/>
<dbReference type="HOGENOM" id="CLU_1069458_0_0_1"/>
<dbReference type="VEuPathDB" id="FungiDB:I7I50_12428"/>
<evidence type="ECO:0000256" key="1">
    <source>
        <dbReference type="SAM" id="MobiDB-lite"/>
    </source>
</evidence>
<dbReference type="RefSeq" id="XP_045285307.1">
    <property type="nucleotide sequence ID" value="XM_045433826.1"/>
</dbReference>
<evidence type="ECO:0000313" key="3">
    <source>
        <dbReference type="Proteomes" id="UP000001631"/>
    </source>
</evidence>
<feature type="compositionally biased region" description="Low complexity" evidence="1">
    <location>
        <begin position="59"/>
        <end position="80"/>
    </location>
</feature>
<feature type="region of interest" description="Disordered" evidence="1">
    <location>
        <begin position="94"/>
        <end position="118"/>
    </location>
</feature>
<gene>
    <name evidence="2" type="ORF">HCBG_06777</name>
</gene>
<dbReference type="Proteomes" id="UP000001631">
    <property type="component" value="Unassembled WGS sequence"/>
</dbReference>
<dbReference type="AlphaFoldDB" id="C0NV13"/>
<name>C0NV13_AJECG</name>
<sequence length="260" mass="29028">MNRGQNSYDSMGPRAARLMYYVWANNHMDQTSTATSTSGSAHRAELTLFPVAHQPCSAPPASQRQRQRQPVVSPPVSKQAPSPLWPVLAAAHTHTPHPHLTTRAPGTPSSSLSPILRPPTSNALQVRRYLICNSNSHRYLIPYPPQFTARPSSVTIHRLNSLQLSLSRRSLCPNFREHRRPFRDIPLGFPHTLADHKESRTQLREHNGTGYLQSPTSSIHPMRNIPIQAFSAAFTDRIERTGPKPSCVIPSFPSTPQKHT</sequence>
<proteinExistence type="predicted"/>
<dbReference type="InParanoid" id="C0NV13"/>
<organism evidence="2 3">
    <name type="scientific">Ajellomyces capsulatus (strain G186AR / H82 / ATCC MYA-2454 / RMSCC 2432)</name>
    <name type="common">Darling's disease fungus</name>
    <name type="synonym">Histoplasma capsulatum</name>
    <dbReference type="NCBI Taxonomy" id="447093"/>
    <lineage>
        <taxon>Eukaryota</taxon>
        <taxon>Fungi</taxon>
        <taxon>Dikarya</taxon>
        <taxon>Ascomycota</taxon>
        <taxon>Pezizomycotina</taxon>
        <taxon>Eurotiomycetes</taxon>
        <taxon>Eurotiomycetidae</taxon>
        <taxon>Onygenales</taxon>
        <taxon>Ajellomycetaceae</taxon>
        <taxon>Histoplasma</taxon>
    </lineage>
</organism>
<dbReference type="EMBL" id="GG663372">
    <property type="protein sequence ID" value="EEH04826.1"/>
    <property type="molecule type" value="Genomic_DNA"/>
</dbReference>
<evidence type="ECO:0000313" key="2">
    <source>
        <dbReference type="EMBL" id="EEH04826.1"/>
    </source>
</evidence>
<feature type="region of interest" description="Disordered" evidence="1">
    <location>
        <begin position="53"/>
        <end position="80"/>
    </location>
</feature>